<dbReference type="CDD" id="cd01949">
    <property type="entry name" value="GGDEF"/>
    <property type="match status" value="1"/>
</dbReference>
<dbReference type="InterPro" id="IPR029151">
    <property type="entry name" value="Sensor-like_sf"/>
</dbReference>
<dbReference type="Gene3D" id="3.30.70.270">
    <property type="match status" value="1"/>
</dbReference>
<evidence type="ECO:0000256" key="4">
    <source>
        <dbReference type="ARBA" id="ARBA00022475"/>
    </source>
</evidence>
<dbReference type="PANTHER" id="PTHR45138">
    <property type="entry name" value="REGULATORY COMPONENTS OF SENSORY TRANSDUCTION SYSTEM"/>
    <property type="match status" value="1"/>
</dbReference>
<proteinExistence type="predicted"/>
<comment type="cofactor">
    <cofactor evidence="1">
        <name>Mg(2+)</name>
        <dbReference type="ChEBI" id="CHEBI:18420"/>
    </cofactor>
</comment>
<name>A0A9X1IL99_9GAMM</name>
<dbReference type="SUPFAM" id="SSF103190">
    <property type="entry name" value="Sensory domain-like"/>
    <property type="match status" value="2"/>
</dbReference>
<dbReference type="PROSITE" id="PS50887">
    <property type="entry name" value="GGDEF"/>
    <property type="match status" value="1"/>
</dbReference>
<dbReference type="Gene3D" id="3.30.450.20">
    <property type="entry name" value="PAS domain"/>
    <property type="match status" value="1"/>
</dbReference>
<dbReference type="CDD" id="cd18773">
    <property type="entry name" value="PDC1_HK_sensor"/>
    <property type="match status" value="1"/>
</dbReference>
<dbReference type="Proteomes" id="UP001139095">
    <property type="component" value="Unassembled WGS sequence"/>
</dbReference>
<evidence type="ECO:0000256" key="5">
    <source>
        <dbReference type="ARBA" id="ARBA00022692"/>
    </source>
</evidence>
<keyword evidence="12" id="KW-1185">Reference proteome</keyword>
<evidence type="ECO:0000256" key="6">
    <source>
        <dbReference type="ARBA" id="ARBA00022989"/>
    </source>
</evidence>
<feature type="transmembrane region" description="Helical" evidence="9">
    <location>
        <begin position="240"/>
        <end position="259"/>
    </location>
</feature>
<evidence type="ECO:0000256" key="1">
    <source>
        <dbReference type="ARBA" id="ARBA00001946"/>
    </source>
</evidence>
<comment type="caution">
    <text evidence="11">The sequence shown here is derived from an EMBL/GenBank/DDBJ whole genome shotgun (WGS) entry which is preliminary data.</text>
</comment>
<dbReference type="SMART" id="SM00267">
    <property type="entry name" value="GGDEF"/>
    <property type="match status" value="1"/>
</dbReference>
<comment type="subcellular location">
    <subcellularLocation>
        <location evidence="2">Cell membrane</location>
        <topology evidence="2">Multi-pass membrane protein</topology>
    </subcellularLocation>
</comment>
<dbReference type="EMBL" id="JAJATW010000001">
    <property type="protein sequence ID" value="MCB5160356.1"/>
    <property type="molecule type" value="Genomic_DNA"/>
</dbReference>
<evidence type="ECO:0000256" key="8">
    <source>
        <dbReference type="ARBA" id="ARBA00034247"/>
    </source>
</evidence>
<reference evidence="11" key="1">
    <citation type="submission" date="2021-10" db="EMBL/GenBank/DDBJ databases">
        <title>Marinomonas pontica sp. nov., isolated from the Black Sea.</title>
        <authorList>
            <person name="Zhao L.-H."/>
            <person name="Xue J.-H."/>
        </authorList>
    </citation>
    <scope>NUCLEOTIDE SEQUENCE</scope>
    <source>
        <strain evidence="11">E8</strain>
    </source>
</reference>
<dbReference type="Pfam" id="PF00990">
    <property type="entry name" value="GGDEF"/>
    <property type="match status" value="1"/>
</dbReference>
<evidence type="ECO:0000313" key="12">
    <source>
        <dbReference type="Proteomes" id="UP001139095"/>
    </source>
</evidence>
<dbReference type="InterPro" id="IPR033479">
    <property type="entry name" value="dCache_1"/>
</dbReference>
<dbReference type="NCBIfam" id="TIGR00254">
    <property type="entry name" value="GGDEF"/>
    <property type="match status" value="1"/>
</dbReference>
<evidence type="ECO:0000256" key="7">
    <source>
        <dbReference type="ARBA" id="ARBA00023136"/>
    </source>
</evidence>
<feature type="domain" description="GGDEF" evidence="10">
    <location>
        <begin position="346"/>
        <end position="476"/>
    </location>
</feature>
<dbReference type="PANTHER" id="PTHR45138:SF9">
    <property type="entry name" value="DIGUANYLATE CYCLASE DGCM-RELATED"/>
    <property type="match status" value="1"/>
</dbReference>
<keyword evidence="4" id="KW-1003">Cell membrane</keyword>
<keyword evidence="5 9" id="KW-0812">Transmembrane</keyword>
<dbReference type="CDD" id="cd12912">
    <property type="entry name" value="PDC2_MCP_like"/>
    <property type="match status" value="1"/>
</dbReference>
<dbReference type="FunFam" id="3.30.70.270:FF:000001">
    <property type="entry name" value="Diguanylate cyclase domain protein"/>
    <property type="match status" value="1"/>
</dbReference>
<evidence type="ECO:0000313" key="11">
    <source>
        <dbReference type="EMBL" id="MCB5160356.1"/>
    </source>
</evidence>
<dbReference type="AlphaFoldDB" id="A0A9X1IL99"/>
<dbReference type="InterPro" id="IPR050469">
    <property type="entry name" value="Diguanylate_Cyclase"/>
</dbReference>
<dbReference type="InterPro" id="IPR000160">
    <property type="entry name" value="GGDEF_dom"/>
</dbReference>
<evidence type="ECO:0000256" key="9">
    <source>
        <dbReference type="SAM" id="Phobius"/>
    </source>
</evidence>
<dbReference type="GO" id="GO:0052621">
    <property type="term" value="F:diguanylate cyclase activity"/>
    <property type="evidence" value="ECO:0007669"/>
    <property type="project" value="UniProtKB-EC"/>
</dbReference>
<gene>
    <name evidence="11" type="ORF">LG368_00260</name>
</gene>
<evidence type="ECO:0000256" key="3">
    <source>
        <dbReference type="ARBA" id="ARBA00012528"/>
    </source>
</evidence>
<organism evidence="11 12">
    <name type="scientific">Marinomonas algarum</name>
    <dbReference type="NCBI Taxonomy" id="2883105"/>
    <lineage>
        <taxon>Bacteria</taxon>
        <taxon>Pseudomonadati</taxon>
        <taxon>Pseudomonadota</taxon>
        <taxon>Gammaproteobacteria</taxon>
        <taxon>Oceanospirillales</taxon>
        <taxon>Oceanospirillaceae</taxon>
        <taxon>Marinomonas</taxon>
    </lineage>
</organism>
<protein>
    <recommendedName>
        <fullName evidence="3">diguanylate cyclase</fullName>
        <ecNumber evidence="3">2.7.7.65</ecNumber>
    </recommendedName>
</protein>
<dbReference type="InterPro" id="IPR029787">
    <property type="entry name" value="Nucleotide_cyclase"/>
</dbReference>
<dbReference type="GO" id="GO:0005886">
    <property type="term" value="C:plasma membrane"/>
    <property type="evidence" value="ECO:0007669"/>
    <property type="project" value="UniProtKB-SubCell"/>
</dbReference>
<dbReference type="InterPro" id="IPR043128">
    <property type="entry name" value="Rev_trsase/Diguanyl_cyclase"/>
</dbReference>
<accession>A0A9X1IL99</accession>
<dbReference type="SUPFAM" id="SSF55073">
    <property type="entry name" value="Nucleotide cyclase"/>
    <property type="match status" value="1"/>
</dbReference>
<sequence length="476" mass="53398">MEVNRAYASKLAKTTELFLLSSQKTLAYSADSLSNKMQDSNWLQTEANRLKFQIDSFNSVVISDNTGLTKAASPETLNLVGRKLTSAGSVRALEEKRAFISEAYISTLKNLIVVLFSPIYGEGQEYLGFVSGSIYLKDDNILKELLGEHYYKNGSYIYVVDREQRILYHPNKARIGEIVTDNTGMARMQETKEGGVLLTNSQGIDMLAGYADVPSTGWIVVTQSPLESSLLPLTGIMEQVILRTMPLAMLAFIFIWFFARAISEPLQQLADKARHINSPNVSVDIENINTWYMESLKLKKALLSGVKLIETQIFELRKDADTDPLTGADNRRSLMFRLNQFSVSEMPFVVLALDIDHFKRVNDTFGHPIGDEVLKRMTDIIRSFSRANDMVARTGGEEFVLVLKSMDVKNAYKIAERLRLAVFEEEFKTVGHISVSIGIAHWRVSDSITIDETLSLADKSLYQAKQNGRNQCVIAS</sequence>
<comment type="catalytic activity">
    <reaction evidence="8">
        <text>2 GTP = 3',3'-c-di-GMP + 2 diphosphate</text>
        <dbReference type="Rhea" id="RHEA:24898"/>
        <dbReference type="ChEBI" id="CHEBI:33019"/>
        <dbReference type="ChEBI" id="CHEBI:37565"/>
        <dbReference type="ChEBI" id="CHEBI:58805"/>
        <dbReference type="EC" id="2.7.7.65"/>
    </reaction>
</comment>
<keyword evidence="6 9" id="KW-1133">Transmembrane helix</keyword>
<dbReference type="RefSeq" id="WP_226752743.1">
    <property type="nucleotide sequence ID" value="NZ_JAJATW010000001.1"/>
</dbReference>
<keyword evidence="7 9" id="KW-0472">Membrane</keyword>
<evidence type="ECO:0000256" key="2">
    <source>
        <dbReference type="ARBA" id="ARBA00004651"/>
    </source>
</evidence>
<dbReference type="Pfam" id="PF02743">
    <property type="entry name" value="dCache_1"/>
    <property type="match status" value="1"/>
</dbReference>
<dbReference type="EC" id="2.7.7.65" evidence="3"/>
<evidence type="ECO:0000259" key="10">
    <source>
        <dbReference type="PROSITE" id="PS50887"/>
    </source>
</evidence>